<dbReference type="Pfam" id="PF06983">
    <property type="entry name" value="3-dmu-9_3-mt"/>
    <property type="match status" value="1"/>
</dbReference>
<proteinExistence type="predicted"/>
<dbReference type="CDD" id="cd06588">
    <property type="entry name" value="PhnB_like"/>
    <property type="match status" value="1"/>
</dbReference>
<protein>
    <submittedName>
        <fullName evidence="2">VOC family protein</fullName>
    </submittedName>
</protein>
<feature type="domain" description="PhnB-like" evidence="1">
    <location>
        <begin position="4"/>
        <end position="132"/>
    </location>
</feature>
<comment type="caution">
    <text evidence="2">The sequence shown here is derived from an EMBL/GenBank/DDBJ whole genome shotgun (WGS) entry which is preliminary data.</text>
</comment>
<evidence type="ECO:0000259" key="1">
    <source>
        <dbReference type="Pfam" id="PF06983"/>
    </source>
</evidence>
<organism evidence="2 3">
    <name type="scientific">Oerskovia rustica</name>
    <dbReference type="NCBI Taxonomy" id="2762237"/>
    <lineage>
        <taxon>Bacteria</taxon>
        <taxon>Bacillati</taxon>
        <taxon>Actinomycetota</taxon>
        <taxon>Actinomycetes</taxon>
        <taxon>Micrococcales</taxon>
        <taxon>Cellulomonadaceae</taxon>
        <taxon>Oerskovia</taxon>
    </lineage>
</organism>
<dbReference type="EMBL" id="JACSQQ010000037">
    <property type="protein sequence ID" value="MBD7952020.1"/>
    <property type="molecule type" value="Genomic_DNA"/>
</dbReference>
<dbReference type="InterPro" id="IPR029068">
    <property type="entry name" value="Glyas_Bleomycin-R_OHBP_Dase"/>
</dbReference>
<gene>
    <name evidence="2" type="ORF">H9652_16580</name>
</gene>
<evidence type="ECO:0000313" key="2">
    <source>
        <dbReference type="EMBL" id="MBD7952020.1"/>
    </source>
</evidence>
<sequence length="139" mass="14925">MTRLNPYLNFRDEARAAIEFYRDVFGGELTISTFADFQAADDPADADKVMHSQLEAPNGLVLMAADTPSSMEYSSGSSISVSLSGEQADDGELRGYWDKLSSSGTVTVPLEVAPWGDAFGMCVDRFGVSWLVNIAAAQG</sequence>
<dbReference type="SUPFAM" id="SSF54593">
    <property type="entry name" value="Glyoxalase/Bleomycin resistance protein/Dihydroxybiphenyl dioxygenase"/>
    <property type="match status" value="1"/>
</dbReference>
<keyword evidence="3" id="KW-1185">Reference proteome</keyword>
<evidence type="ECO:0000313" key="3">
    <source>
        <dbReference type="Proteomes" id="UP000641803"/>
    </source>
</evidence>
<dbReference type="RefSeq" id="WP_191797443.1">
    <property type="nucleotide sequence ID" value="NZ_JACSQQ010000037.1"/>
</dbReference>
<dbReference type="Proteomes" id="UP000641803">
    <property type="component" value="Unassembled WGS sequence"/>
</dbReference>
<name>A0ABR8RW48_9CELL</name>
<dbReference type="PANTHER" id="PTHR33990:SF1">
    <property type="entry name" value="PROTEIN YJDN"/>
    <property type="match status" value="1"/>
</dbReference>
<reference evidence="2 3" key="1">
    <citation type="submission" date="2020-08" db="EMBL/GenBank/DDBJ databases">
        <title>A Genomic Blueprint of the Chicken Gut Microbiome.</title>
        <authorList>
            <person name="Gilroy R."/>
            <person name="Ravi A."/>
            <person name="Getino M."/>
            <person name="Pursley I."/>
            <person name="Horton D.L."/>
            <person name="Alikhan N.-F."/>
            <person name="Baker D."/>
            <person name="Gharbi K."/>
            <person name="Hall N."/>
            <person name="Watson M."/>
            <person name="Adriaenssens E.M."/>
            <person name="Foster-Nyarko E."/>
            <person name="Jarju S."/>
            <person name="Secka A."/>
            <person name="Antonio M."/>
            <person name="Oren A."/>
            <person name="Chaudhuri R."/>
            <person name="La Ragione R.M."/>
            <person name="Hildebrand F."/>
            <person name="Pallen M.J."/>
        </authorList>
    </citation>
    <scope>NUCLEOTIDE SEQUENCE [LARGE SCALE GENOMIC DNA]</scope>
    <source>
        <strain evidence="2 3">Sa4CUA1</strain>
    </source>
</reference>
<dbReference type="InterPro" id="IPR028973">
    <property type="entry name" value="PhnB-like"/>
</dbReference>
<dbReference type="Gene3D" id="3.10.180.10">
    <property type="entry name" value="2,3-Dihydroxybiphenyl 1,2-Dioxygenase, domain 1"/>
    <property type="match status" value="1"/>
</dbReference>
<dbReference type="PANTHER" id="PTHR33990">
    <property type="entry name" value="PROTEIN YJDN-RELATED"/>
    <property type="match status" value="1"/>
</dbReference>
<accession>A0ABR8RW48</accession>